<organism evidence="1 2">
    <name type="scientific">Moraxella nonliquefaciens</name>
    <dbReference type="NCBI Taxonomy" id="478"/>
    <lineage>
        <taxon>Bacteria</taxon>
        <taxon>Pseudomonadati</taxon>
        <taxon>Pseudomonadota</taxon>
        <taxon>Gammaproteobacteria</taxon>
        <taxon>Moraxellales</taxon>
        <taxon>Moraxellaceae</taxon>
        <taxon>Moraxella</taxon>
    </lineage>
</organism>
<dbReference type="OrthoDB" id="7062725at2"/>
<name>A0A1B8PIB9_MORNO</name>
<sequence>MRLSDVFNTLATSELSNLFLAEGTVEIKPNKKEVVLRSINLALTDLYNRFFLKRKEVKITTSQGVQAYTINDPLLIEIHKVIFNGRELCINKPNGYHLLAVNTLVLKDKPDDNQTIEAIYKAKHKILTQDDIDNDVEIELPYIYLNALCLFIGSRVYTSMVNQLDGDLNESNRYAQKYMQEIAMLNDQGVDVDGFEEMWLFNDKGFI</sequence>
<dbReference type="AlphaFoldDB" id="A0A1B8PIB9"/>
<reference evidence="1 2" key="1">
    <citation type="submission" date="2016-06" db="EMBL/GenBank/DDBJ databases">
        <title>Draft genome of Moraxella nonliquefaciens CCUG 60284.</title>
        <authorList>
            <person name="Salva-Serra F."/>
            <person name="Engstrom-Jakobsson H."/>
            <person name="Thorell K."/>
            <person name="Gonzales-Siles L."/>
            <person name="Karlsson R."/>
            <person name="Boulund F."/>
            <person name="Engstrand L."/>
            <person name="Kristiansson E."/>
            <person name="Moore E."/>
        </authorList>
    </citation>
    <scope>NUCLEOTIDE SEQUENCE [LARGE SCALE GENOMIC DNA]</scope>
    <source>
        <strain evidence="1 2">CCUG 60284</strain>
    </source>
</reference>
<accession>A0A1B8PIB9</accession>
<dbReference type="EMBL" id="LZDN01000039">
    <property type="protein sequence ID" value="OBX49450.1"/>
    <property type="molecule type" value="Genomic_DNA"/>
</dbReference>
<protein>
    <submittedName>
        <fullName evidence="1">Uncharacterized protein</fullName>
    </submittedName>
</protein>
<comment type="caution">
    <text evidence="1">The sequence shown here is derived from an EMBL/GenBank/DDBJ whole genome shotgun (WGS) entry which is preliminary data.</text>
</comment>
<gene>
    <name evidence="1" type="ORF">A9Z60_03515</name>
</gene>
<evidence type="ECO:0000313" key="1">
    <source>
        <dbReference type="EMBL" id="OBX49450.1"/>
    </source>
</evidence>
<dbReference type="Pfam" id="PF24175">
    <property type="entry name" value="SU10_adaptor"/>
    <property type="match status" value="1"/>
</dbReference>
<dbReference type="Proteomes" id="UP000092671">
    <property type="component" value="Unassembled WGS sequence"/>
</dbReference>
<dbReference type="RefSeq" id="WP_066893666.1">
    <property type="nucleotide sequence ID" value="NZ_LZDN01000039.1"/>
</dbReference>
<dbReference type="InterPro" id="IPR056209">
    <property type="entry name" value="SU10_adaptor"/>
</dbReference>
<proteinExistence type="predicted"/>
<evidence type="ECO:0000313" key="2">
    <source>
        <dbReference type="Proteomes" id="UP000092671"/>
    </source>
</evidence>